<comment type="caution">
    <text evidence="2">The sequence shown here is derived from an EMBL/GenBank/DDBJ whole genome shotgun (WGS) entry which is preliminary data.</text>
</comment>
<dbReference type="Gene3D" id="3.40.50.1110">
    <property type="entry name" value="SGNH hydrolase"/>
    <property type="match status" value="1"/>
</dbReference>
<feature type="domain" description="SGNH hydrolase-type esterase" evidence="1">
    <location>
        <begin position="46"/>
        <end position="240"/>
    </location>
</feature>
<name>A0ABX2G161_9BURK</name>
<dbReference type="SUPFAM" id="SSF52266">
    <property type="entry name" value="SGNH hydrolase"/>
    <property type="match status" value="1"/>
</dbReference>
<reference evidence="2 3" key="1">
    <citation type="submission" date="2020-05" db="EMBL/GenBank/DDBJ databases">
        <title>Genomic Encyclopedia of Type Strains, Phase IV (KMG-V): Genome sequencing to study the core and pangenomes of soil and plant-associated prokaryotes.</title>
        <authorList>
            <person name="Whitman W."/>
        </authorList>
    </citation>
    <scope>NUCLEOTIDE SEQUENCE [LARGE SCALE GENOMIC DNA]</scope>
    <source>
        <strain evidence="2 3">C29</strain>
    </source>
</reference>
<evidence type="ECO:0000259" key="1">
    <source>
        <dbReference type="Pfam" id="PF13472"/>
    </source>
</evidence>
<dbReference type="InterPro" id="IPR036514">
    <property type="entry name" value="SGNH_hydro_sf"/>
</dbReference>
<keyword evidence="3" id="KW-1185">Reference proteome</keyword>
<dbReference type="EMBL" id="JABSNM010000006">
    <property type="protein sequence ID" value="NRT56036.1"/>
    <property type="molecule type" value="Genomic_DNA"/>
</dbReference>
<dbReference type="InterPro" id="IPR013830">
    <property type="entry name" value="SGNH_hydro"/>
</dbReference>
<protein>
    <recommendedName>
        <fullName evidence="1">SGNH hydrolase-type esterase domain-containing protein</fullName>
    </recommendedName>
</protein>
<gene>
    <name evidence="2" type="ORF">HNQ01_001771</name>
</gene>
<evidence type="ECO:0000313" key="2">
    <source>
        <dbReference type="EMBL" id="NRT56036.1"/>
    </source>
</evidence>
<proteinExistence type="predicted"/>
<accession>A0ABX2G161</accession>
<dbReference type="RefSeq" id="WP_173805009.1">
    <property type="nucleotide sequence ID" value="NZ_JABSNM010000006.1"/>
</dbReference>
<dbReference type="CDD" id="cd00229">
    <property type="entry name" value="SGNH_hydrolase"/>
    <property type="match status" value="1"/>
</dbReference>
<dbReference type="Pfam" id="PF13472">
    <property type="entry name" value="Lipase_GDSL_2"/>
    <property type="match status" value="1"/>
</dbReference>
<sequence length="259" mass="29136">MIAIMAMICLCGSLWTYSRSFSAPPDRLPLRNAPAVVDRNVRIAIIGDSWASGRKLDDFVEKDLHDRGWNVRITSHGHPGARSQLIYRDMFAPQSDPHSSQDVLFGAPFHAAVVLAGVNDSQGYIGADHYSHHVRLIVEALSRRGIFPLVVELPEYGIEQARSSDPLGRVRRRMMRMVYHHDQIDVIPMYRSALAKNLQESLPADSYRIIDFDPVATDFNRSRDLYLPDAIHLSEKGRRALSAQIGLSLDRLLRQRAGG</sequence>
<organism evidence="2 3">
    <name type="scientific">Sphaerotilus uruguayifluvii</name>
    <dbReference type="NCBI Taxonomy" id="2735897"/>
    <lineage>
        <taxon>Bacteria</taxon>
        <taxon>Pseudomonadati</taxon>
        <taxon>Pseudomonadota</taxon>
        <taxon>Betaproteobacteria</taxon>
        <taxon>Burkholderiales</taxon>
        <taxon>Sphaerotilaceae</taxon>
        <taxon>Sphaerotilus</taxon>
    </lineage>
</organism>
<dbReference type="Proteomes" id="UP001516061">
    <property type="component" value="Unassembled WGS sequence"/>
</dbReference>
<evidence type="ECO:0000313" key="3">
    <source>
        <dbReference type="Proteomes" id="UP001516061"/>
    </source>
</evidence>